<evidence type="ECO:0000256" key="1">
    <source>
        <dbReference type="SAM" id="MobiDB-lite"/>
    </source>
</evidence>
<evidence type="ECO:0000256" key="2">
    <source>
        <dbReference type="SAM" id="Phobius"/>
    </source>
</evidence>
<comment type="caution">
    <text evidence="3">The sequence shown here is derived from an EMBL/GenBank/DDBJ whole genome shotgun (WGS) entry which is preliminary data.</text>
</comment>
<evidence type="ECO:0000313" key="4">
    <source>
        <dbReference type="Proteomes" id="UP000588647"/>
    </source>
</evidence>
<keyword evidence="4" id="KW-1185">Reference proteome</keyword>
<name>A0A7W6H9C7_9HYPH</name>
<feature type="transmembrane region" description="Helical" evidence="2">
    <location>
        <begin position="58"/>
        <end position="75"/>
    </location>
</feature>
<feature type="transmembrane region" description="Helical" evidence="2">
    <location>
        <begin position="120"/>
        <end position="136"/>
    </location>
</feature>
<dbReference type="RefSeq" id="WP_252920138.1">
    <property type="nucleotide sequence ID" value="NZ_JAAAMM010000001.1"/>
</dbReference>
<sequence length="243" mass="27056">MAVAIPREALARRTLRELFWFSALALCSLAIAWVFSLIVEPTTGPTEFPTENGPSELLQAAMVIVAGMLFFLAALRFSFEIFYASLAIAVACWLAAVREFPRCGSEYYDYGPCLSNNTKGLIVLGAIGLAVALMAIRREPLSRHLRELNFFWIVPCALSGAMLVIAEIIGESYYRVWIEETIELASYLNLLVFAGVLNLSPHWFQTLRAPHWKPAAVLKKRRATMTRVRPSSPSDGRRSAASR</sequence>
<dbReference type="AlphaFoldDB" id="A0A7W6H9C7"/>
<keyword evidence="2" id="KW-0472">Membrane</keyword>
<keyword evidence="2" id="KW-1133">Transmembrane helix</keyword>
<evidence type="ECO:0000313" key="3">
    <source>
        <dbReference type="EMBL" id="MBB4001034.1"/>
    </source>
</evidence>
<feature type="transmembrane region" description="Helical" evidence="2">
    <location>
        <begin position="184"/>
        <end position="204"/>
    </location>
</feature>
<accession>A0A7W6H9C7</accession>
<proteinExistence type="predicted"/>
<feature type="transmembrane region" description="Helical" evidence="2">
    <location>
        <begin position="82"/>
        <end position="100"/>
    </location>
</feature>
<feature type="transmembrane region" description="Helical" evidence="2">
    <location>
        <begin position="18"/>
        <end position="38"/>
    </location>
</feature>
<keyword evidence="2" id="KW-0812">Transmembrane</keyword>
<dbReference type="Proteomes" id="UP000588647">
    <property type="component" value="Unassembled WGS sequence"/>
</dbReference>
<reference evidence="3 4" key="1">
    <citation type="submission" date="2020-08" db="EMBL/GenBank/DDBJ databases">
        <title>Genomic Encyclopedia of Type Strains, Phase IV (KMG-IV): sequencing the most valuable type-strain genomes for metagenomic binning, comparative biology and taxonomic classification.</title>
        <authorList>
            <person name="Goeker M."/>
        </authorList>
    </citation>
    <scope>NUCLEOTIDE SEQUENCE [LARGE SCALE GENOMIC DNA]</scope>
    <source>
        <strain evidence="3 4">DSM 103570</strain>
    </source>
</reference>
<protein>
    <submittedName>
        <fullName evidence="3">Uncharacterized protein</fullName>
    </submittedName>
</protein>
<dbReference type="EMBL" id="JACIEM010000001">
    <property type="protein sequence ID" value="MBB4001034.1"/>
    <property type="molecule type" value="Genomic_DNA"/>
</dbReference>
<feature type="transmembrane region" description="Helical" evidence="2">
    <location>
        <begin position="148"/>
        <end position="169"/>
    </location>
</feature>
<feature type="region of interest" description="Disordered" evidence="1">
    <location>
        <begin position="223"/>
        <end position="243"/>
    </location>
</feature>
<gene>
    <name evidence="3" type="ORF">GGR03_000081</name>
</gene>
<organism evidence="3 4">
    <name type="scientific">Aurantimonas endophytica</name>
    <dbReference type="NCBI Taxonomy" id="1522175"/>
    <lineage>
        <taxon>Bacteria</taxon>
        <taxon>Pseudomonadati</taxon>
        <taxon>Pseudomonadota</taxon>
        <taxon>Alphaproteobacteria</taxon>
        <taxon>Hyphomicrobiales</taxon>
        <taxon>Aurantimonadaceae</taxon>
        <taxon>Aurantimonas</taxon>
    </lineage>
</organism>